<evidence type="ECO:0000313" key="6">
    <source>
        <dbReference type="EMBL" id="CAB4922872.1"/>
    </source>
</evidence>
<dbReference type="PANTHER" id="PTHR47235">
    <property type="entry name" value="BLR6548 PROTEIN"/>
    <property type="match status" value="1"/>
</dbReference>
<dbReference type="Gene3D" id="3.40.50.2300">
    <property type="match status" value="2"/>
</dbReference>
<organism evidence="4">
    <name type="scientific">freshwater metagenome</name>
    <dbReference type="NCBI Taxonomy" id="449393"/>
    <lineage>
        <taxon>unclassified sequences</taxon>
        <taxon>metagenomes</taxon>
        <taxon>ecological metagenomes</taxon>
    </lineage>
</organism>
<name>A0A6J6TJ74_9ZZZZ</name>
<dbReference type="EMBL" id="CAFBQL010000005">
    <property type="protein sequence ID" value="CAB5058424.1"/>
    <property type="molecule type" value="Genomic_DNA"/>
</dbReference>
<dbReference type="InterPro" id="IPR028082">
    <property type="entry name" value="Peripla_BP_I"/>
</dbReference>
<feature type="domain" description="Leucine-binding protein" evidence="2">
    <location>
        <begin position="44"/>
        <end position="397"/>
    </location>
</feature>
<dbReference type="CDD" id="cd06343">
    <property type="entry name" value="PBP1_ABC_ligand_binding-like"/>
    <property type="match status" value="1"/>
</dbReference>
<evidence type="ECO:0000313" key="4">
    <source>
        <dbReference type="EMBL" id="CAB4746667.1"/>
    </source>
</evidence>
<dbReference type="EMBL" id="CAEZWT010000001">
    <property type="protein sequence ID" value="CAB4654451.1"/>
    <property type="molecule type" value="Genomic_DNA"/>
</dbReference>
<evidence type="ECO:0000259" key="2">
    <source>
        <dbReference type="Pfam" id="PF13458"/>
    </source>
</evidence>
<dbReference type="PANTHER" id="PTHR47235:SF1">
    <property type="entry name" value="BLR6548 PROTEIN"/>
    <property type="match status" value="1"/>
</dbReference>
<protein>
    <submittedName>
        <fullName evidence="4">Unannotated protein</fullName>
    </submittedName>
</protein>
<evidence type="ECO:0000313" key="5">
    <source>
        <dbReference type="EMBL" id="CAB4865813.1"/>
    </source>
</evidence>
<dbReference type="EMBL" id="CAFBMV010000005">
    <property type="protein sequence ID" value="CAB4922872.1"/>
    <property type="molecule type" value="Genomic_DNA"/>
</dbReference>
<gene>
    <name evidence="3" type="ORF">UFOPK2289_00017</name>
    <name evidence="4" type="ORF">UFOPK2822_00548</name>
    <name evidence="5" type="ORF">UFOPK3346_00734</name>
    <name evidence="6" type="ORF">UFOPK3670_00774</name>
    <name evidence="7" type="ORF">UFOPK4308_00821</name>
</gene>
<proteinExistence type="predicted"/>
<dbReference type="SUPFAM" id="SSF53822">
    <property type="entry name" value="Periplasmic binding protein-like I"/>
    <property type="match status" value="1"/>
</dbReference>
<dbReference type="EMBL" id="CAEZZC010000005">
    <property type="protein sequence ID" value="CAB4746667.1"/>
    <property type="molecule type" value="Genomic_DNA"/>
</dbReference>
<dbReference type="AlphaFoldDB" id="A0A6J6TJ74"/>
<sequence>MIGSHRKKQFMLASAALAVSGLALSALPAQALNVRQEVGVTATTIKLGITVPVTGIAAPGYNKVAPAMKAYFDYVNANGGVYGRKISLVVKDDGYIPTLAVAKTKELLLKDKVFAVVGALGTATHKAVSRSVNLGRQGIPDLFVNTGYSGFGVKKDYPTTFALLPSYIMEAKIMSSYIKENFSTKKIGIIVQDDDFGDDAIAGFGQAGLTFDSTIPYASGSQSAAKAAEWVTKLKKDGITNGDVVILFGVTTATAAALAVAGAYGFKPQWILGSVGGDATTIKAATAVPAAVLNGAIGASFLPAPTDTSDEYIKFFQGINTTYNHAVTFDNNVLVGMNSAMMIVQALRAAGQNPTRKGLITALETKGSTFASAGLAPLGYSAKSHVGYTGYWFGKYNLAGELKPVDNAYVVYTTDSGTGQVVKSTYKRPALPTNGLPSNS</sequence>
<evidence type="ECO:0000313" key="7">
    <source>
        <dbReference type="EMBL" id="CAB5058424.1"/>
    </source>
</evidence>
<evidence type="ECO:0000256" key="1">
    <source>
        <dbReference type="ARBA" id="ARBA00022729"/>
    </source>
</evidence>
<dbReference type="Pfam" id="PF13458">
    <property type="entry name" value="Peripla_BP_6"/>
    <property type="match status" value="1"/>
</dbReference>
<evidence type="ECO:0000313" key="3">
    <source>
        <dbReference type="EMBL" id="CAB4654451.1"/>
    </source>
</evidence>
<accession>A0A6J6TJ74</accession>
<dbReference type="InterPro" id="IPR028081">
    <property type="entry name" value="Leu-bd"/>
</dbReference>
<dbReference type="EMBL" id="CAFBLE010000005">
    <property type="protein sequence ID" value="CAB4865813.1"/>
    <property type="molecule type" value="Genomic_DNA"/>
</dbReference>
<reference evidence="4" key="1">
    <citation type="submission" date="2020-05" db="EMBL/GenBank/DDBJ databases">
        <authorList>
            <person name="Chiriac C."/>
            <person name="Salcher M."/>
            <person name="Ghai R."/>
            <person name="Kavagutti S V."/>
        </authorList>
    </citation>
    <scope>NUCLEOTIDE SEQUENCE</scope>
</reference>
<keyword evidence="1" id="KW-0732">Signal</keyword>